<proteinExistence type="predicted"/>
<reference evidence="1 2" key="1">
    <citation type="submission" date="2016-10" db="EMBL/GenBank/DDBJ databases">
        <authorList>
            <person name="de Groot N.N."/>
        </authorList>
    </citation>
    <scope>NUCLEOTIDE SEQUENCE [LARGE SCALE GENOMIC DNA]</scope>
    <source>
        <strain evidence="1 2">DSM 12271</strain>
    </source>
</reference>
<name>A0A1I0ZLC4_9CLOT</name>
<evidence type="ECO:0000313" key="1">
    <source>
        <dbReference type="EMBL" id="SFB25003.1"/>
    </source>
</evidence>
<keyword evidence="2" id="KW-1185">Reference proteome</keyword>
<dbReference type="EMBL" id="FOKI01000021">
    <property type="protein sequence ID" value="SFB25003.1"/>
    <property type="molecule type" value="Genomic_DNA"/>
</dbReference>
<dbReference type="AlphaFoldDB" id="A0A1I0ZLC4"/>
<dbReference type="Proteomes" id="UP000198619">
    <property type="component" value="Unassembled WGS sequence"/>
</dbReference>
<dbReference type="OrthoDB" id="9826665at2"/>
<evidence type="ECO:0000313" key="2">
    <source>
        <dbReference type="Proteomes" id="UP000198619"/>
    </source>
</evidence>
<dbReference type="STRING" id="84698.SAMN04488528_102119"/>
<protein>
    <submittedName>
        <fullName evidence="1">Uncharacterized protein</fullName>
    </submittedName>
</protein>
<gene>
    <name evidence="1" type="ORF">SAMN04488528_102119</name>
</gene>
<dbReference type="RefSeq" id="WP_090041953.1">
    <property type="nucleotide sequence ID" value="NZ_FOKI01000021.1"/>
</dbReference>
<accession>A0A1I0ZLC4</accession>
<sequence>MGKKINEYLKEDILKEALKCHKIKFCYSKEDDVFILYGDICTVSLILDESQDEFLKIDKESEYDLTLIISYGTIFGNILFAIEKIKNYIVLIDKYKYDLLYRRKIDLNTLGKRRNIDEIRRVTALVLKGLREFDDKNNYFIFSENRKEIIKSSMDEFLKLSYFDMDNEQKIRLFPSIEYESNREGIDSSFIAYNHVFIIKYLFNPKSKISLSKDLMLNPNLIKIFIVINPIKEELVARSSCNSWILIDGLRASIINTDLPRK</sequence>
<organism evidence="1 2">
    <name type="scientific">Clostridium frigidicarnis</name>
    <dbReference type="NCBI Taxonomy" id="84698"/>
    <lineage>
        <taxon>Bacteria</taxon>
        <taxon>Bacillati</taxon>
        <taxon>Bacillota</taxon>
        <taxon>Clostridia</taxon>
        <taxon>Eubacteriales</taxon>
        <taxon>Clostridiaceae</taxon>
        <taxon>Clostridium</taxon>
    </lineage>
</organism>